<dbReference type="Gene3D" id="2.160.10.10">
    <property type="entry name" value="Hexapeptide repeat proteins"/>
    <property type="match status" value="1"/>
</dbReference>
<evidence type="ECO:0000256" key="1">
    <source>
        <dbReference type="ARBA" id="ARBA00007274"/>
    </source>
</evidence>
<dbReference type="InterPro" id="IPR001451">
    <property type="entry name" value="Hexapep"/>
</dbReference>
<dbReference type="Pfam" id="PF14602">
    <property type="entry name" value="Hexapep_2"/>
    <property type="match status" value="1"/>
</dbReference>
<feature type="active site" description="Proton acceptor" evidence="2">
    <location>
        <position position="142"/>
    </location>
</feature>
<dbReference type="EMBL" id="BMXG01000013">
    <property type="protein sequence ID" value="GHC04735.1"/>
    <property type="molecule type" value="Genomic_DNA"/>
</dbReference>
<dbReference type="RefSeq" id="WP_189515046.1">
    <property type="nucleotide sequence ID" value="NZ_BMXG01000013.1"/>
</dbReference>
<protein>
    <submittedName>
        <fullName evidence="5">Transferase</fullName>
    </submittedName>
</protein>
<organism evidence="5 6">
    <name type="scientific">Cerasicoccus arenae</name>
    <dbReference type="NCBI Taxonomy" id="424488"/>
    <lineage>
        <taxon>Bacteria</taxon>
        <taxon>Pseudomonadati</taxon>
        <taxon>Verrucomicrobiota</taxon>
        <taxon>Opitutia</taxon>
        <taxon>Puniceicoccales</taxon>
        <taxon>Cerasicoccaceae</taxon>
        <taxon>Cerasicoccus</taxon>
    </lineage>
</organism>
<reference evidence="5" key="2">
    <citation type="submission" date="2020-09" db="EMBL/GenBank/DDBJ databases">
        <authorList>
            <person name="Sun Q."/>
            <person name="Kim S."/>
        </authorList>
    </citation>
    <scope>NUCLEOTIDE SEQUENCE</scope>
    <source>
        <strain evidence="5">KCTC 12870</strain>
    </source>
</reference>
<proteinExistence type="inferred from homology"/>
<dbReference type="InterPro" id="IPR011004">
    <property type="entry name" value="Trimer_LpxA-like_sf"/>
</dbReference>
<dbReference type="Proteomes" id="UP000642829">
    <property type="component" value="Unassembled WGS sequence"/>
</dbReference>
<dbReference type="PANTHER" id="PTHR43300">
    <property type="entry name" value="ACETYLTRANSFERASE"/>
    <property type="match status" value="1"/>
</dbReference>
<dbReference type="SUPFAM" id="SSF51161">
    <property type="entry name" value="Trimeric LpxA-like enzymes"/>
    <property type="match status" value="1"/>
</dbReference>
<feature type="binding site" evidence="3">
    <location>
        <position position="75"/>
    </location>
    <ligand>
        <name>substrate</name>
    </ligand>
</feature>
<evidence type="ECO:0000313" key="5">
    <source>
        <dbReference type="EMBL" id="GHC04735.1"/>
    </source>
</evidence>
<feature type="site" description="Increases basicity of active site His" evidence="2">
    <location>
        <position position="143"/>
    </location>
</feature>
<evidence type="ECO:0000313" key="6">
    <source>
        <dbReference type="Proteomes" id="UP000642829"/>
    </source>
</evidence>
<dbReference type="Gene3D" id="3.40.50.20">
    <property type="match status" value="1"/>
</dbReference>
<dbReference type="Pfam" id="PF17836">
    <property type="entry name" value="PglD_N"/>
    <property type="match status" value="1"/>
</dbReference>
<feature type="domain" description="PglD N-terminal" evidence="4">
    <location>
        <begin position="5"/>
        <end position="87"/>
    </location>
</feature>
<evidence type="ECO:0000259" key="4">
    <source>
        <dbReference type="Pfam" id="PF17836"/>
    </source>
</evidence>
<dbReference type="InterPro" id="IPR020019">
    <property type="entry name" value="AcTrfase_PglD-like"/>
</dbReference>
<dbReference type="GO" id="GO:0016740">
    <property type="term" value="F:transferase activity"/>
    <property type="evidence" value="ECO:0007669"/>
    <property type="project" value="UniProtKB-KW"/>
</dbReference>
<evidence type="ECO:0000256" key="2">
    <source>
        <dbReference type="PIRSR" id="PIRSR620019-1"/>
    </source>
</evidence>
<evidence type="ECO:0000256" key="3">
    <source>
        <dbReference type="PIRSR" id="PIRSR620019-2"/>
    </source>
</evidence>
<comment type="caution">
    <text evidence="5">The sequence shown here is derived from an EMBL/GenBank/DDBJ whole genome shotgun (WGS) entry which is preliminary data.</text>
</comment>
<keyword evidence="6" id="KW-1185">Reference proteome</keyword>
<dbReference type="PANTHER" id="PTHR43300:SF7">
    <property type="entry name" value="UDP-N-ACETYLBACILLOSAMINE N-ACETYLTRANSFERASE"/>
    <property type="match status" value="1"/>
</dbReference>
<dbReference type="AlphaFoldDB" id="A0A8J3DD02"/>
<dbReference type="InterPro" id="IPR041561">
    <property type="entry name" value="PglD_N"/>
</dbReference>
<comment type="similarity">
    <text evidence="1">Belongs to the transferase hexapeptide repeat family.</text>
</comment>
<name>A0A8J3DD02_9BACT</name>
<dbReference type="InterPro" id="IPR050179">
    <property type="entry name" value="Trans_hexapeptide_repeat"/>
</dbReference>
<accession>A0A8J3DD02</accession>
<keyword evidence="5" id="KW-0808">Transferase</keyword>
<dbReference type="CDD" id="cd03360">
    <property type="entry name" value="LbH_AT_putative"/>
    <property type="match status" value="1"/>
</dbReference>
<reference evidence="5" key="1">
    <citation type="journal article" date="2014" name="Int. J. Syst. Evol. Microbiol.">
        <title>Complete genome sequence of Corynebacterium casei LMG S-19264T (=DSM 44701T), isolated from a smear-ripened cheese.</title>
        <authorList>
            <consortium name="US DOE Joint Genome Institute (JGI-PGF)"/>
            <person name="Walter F."/>
            <person name="Albersmeier A."/>
            <person name="Kalinowski J."/>
            <person name="Ruckert C."/>
        </authorList>
    </citation>
    <scope>NUCLEOTIDE SEQUENCE</scope>
    <source>
        <strain evidence="5">KCTC 12870</strain>
    </source>
</reference>
<sequence length="224" mass="22769">MSTPLLIIGAGGFALEAIWLAEAMNTVKSADWHLVGLADDSVSAGETIGGLPVLGTPDVAAQQLPSGTAFHIAIGDNRVRLRLADELIALGLTPASLISPKAEIASDAQIGLGSFIGHFASIAPQTVIGAQALINVSAVVGHEAIIGDGAQLCPGVVVTGRCRVGRGAFLGSNAVLQPGVSIGDYALVSANTFAASDVESGVTLATMPGRPVFSRKRRDEKPRA</sequence>
<dbReference type="NCBIfam" id="TIGR03570">
    <property type="entry name" value="NeuD_NnaD"/>
    <property type="match status" value="1"/>
</dbReference>
<gene>
    <name evidence="5" type="ORF">GCM10007047_21910</name>
</gene>